<evidence type="ECO:0000259" key="1">
    <source>
        <dbReference type="SMART" id="SM00849"/>
    </source>
</evidence>
<dbReference type="PANTHER" id="PTHR43546:SF3">
    <property type="entry name" value="UPF0173 METAL-DEPENDENT HYDROLASE MJ1163"/>
    <property type="match status" value="1"/>
</dbReference>
<dbReference type="AlphaFoldDB" id="A0AAU8DQX0"/>
<protein>
    <submittedName>
        <fullName evidence="2">MBL fold metallo-hydrolase</fullName>
    </submittedName>
</protein>
<dbReference type="SUPFAM" id="SSF56281">
    <property type="entry name" value="Metallo-hydrolase/oxidoreductase"/>
    <property type="match status" value="1"/>
</dbReference>
<accession>A0AAU8DQX0</accession>
<reference evidence="2" key="1">
    <citation type="submission" date="2024-05" db="EMBL/GenBank/DDBJ databases">
        <authorList>
            <person name="Cai S.Y."/>
            <person name="Jin L.M."/>
            <person name="Li H.R."/>
        </authorList>
    </citation>
    <scope>NUCLEOTIDE SEQUENCE</scope>
    <source>
        <strain evidence="2">A5-74</strain>
    </source>
</reference>
<gene>
    <name evidence="2" type="ORF">ABLG96_18985</name>
</gene>
<dbReference type="PANTHER" id="PTHR43546">
    <property type="entry name" value="UPF0173 METAL-DEPENDENT HYDROLASE MJ1163-RELATED"/>
    <property type="match status" value="1"/>
</dbReference>
<dbReference type="Pfam" id="PF13483">
    <property type="entry name" value="Lactamase_B_3"/>
    <property type="match status" value="1"/>
</dbReference>
<evidence type="ECO:0000313" key="2">
    <source>
        <dbReference type="EMBL" id="XCG63262.1"/>
    </source>
</evidence>
<feature type="domain" description="Metallo-beta-lactamase" evidence="1">
    <location>
        <begin position="7"/>
        <end position="174"/>
    </location>
</feature>
<name>A0AAU8DQX0_9ACTN</name>
<dbReference type="Gene3D" id="3.60.15.10">
    <property type="entry name" value="Ribonuclease Z/Hydroxyacylglutathione hydrolase-like"/>
    <property type="match status" value="1"/>
</dbReference>
<organism evidence="2">
    <name type="scientific">Nakamurella sp. A5-74</name>
    <dbReference type="NCBI Taxonomy" id="3158264"/>
    <lineage>
        <taxon>Bacteria</taxon>
        <taxon>Bacillati</taxon>
        <taxon>Actinomycetota</taxon>
        <taxon>Actinomycetes</taxon>
        <taxon>Nakamurellales</taxon>
        <taxon>Nakamurellaceae</taxon>
        <taxon>Nakamurella</taxon>
    </lineage>
</organism>
<dbReference type="RefSeq" id="WP_353648877.1">
    <property type="nucleotide sequence ID" value="NZ_CP159218.1"/>
</dbReference>
<dbReference type="EMBL" id="CP159218">
    <property type="protein sequence ID" value="XCG63262.1"/>
    <property type="molecule type" value="Genomic_DNA"/>
</dbReference>
<proteinExistence type="predicted"/>
<dbReference type="SMART" id="SM00849">
    <property type="entry name" value="Lactamase_B"/>
    <property type="match status" value="1"/>
</dbReference>
<dbReference type="InterPro" id="IPR001279">
    <property type="entry name" value="Metallo-B-lactamas"/>
</dbReference>
<sequence>MRIQKFGHSCLSVTDGATSVLIDPGSFSTGFDELTSLTAILVTHVHDDHVDADRTAALVRNNPGVLVYAEQAAAAKLTAVGVEATVVGPGESFDAGIPISTFGGEHAIIHADLPCFGNVGFLVGGRLFHPGDSLQVPDAEVEILAVPVMAPWMAMKEAIDFERAVAPKTSIPIHDALLSTKVMYYTRLAQMGPEGLRWLDLDDGEPVDL</sequence>
<dbReference type="InterPro" id="IPR050114">
    <property type="entry name" value="UPF0173_UPF0282_UlaG_hydrolase"/>
</dbReference>
<dbReference type="InterPro" id="IPR036866">
    <property type="entry name" value="RibonucZ/Hydroxyglut_hydro"/>
</dbReference>
<dbReference type="CDD" id="cd06262">
    <property type="entry name" value="metallo-hydrolase-like_MBL-fold"/>
    <property type="match status" value="1"/>
</dbReference>